<evidence type="ECO:0000313" key="1">
    <source>
        <dbReference type="EMBL" id="JAD16957.1"/>
    </source>
</evidence>
<sequence>MSEFLVKILYVIHFISFLWYMIVKFSSQSTISLTLKNKENVTFNDRM</sequence>
<reference evidence="1" key="1">
    <citation type="submission" date="2014-09" db="EMBL/GenBank/DDBJ databases">
        <authorList>
            <person name="Magalhaes I.L.F."/>
            <person name="Oliveira U."/>
            <person name="Santos F.R."/>
            <person name="Vidigal T.H.D.A."/>
            <person name="Brescovit A.D."/>
            <person name="Santos A.J."/>
        </authorList>
    </citation>
    <scope>NUCLEOTIDE SEQUENCE</scope>
    <source>
        <tissue evidence="1">Shoot tissue taken approximately 20 cm above the soil surface</tissue>
    </source>
</reference>
<dbReference type="EMBL" id="GBRH01280938">
    <property type="protein sequence ID" value="JAD16957.1"/>
    <property type="molecule type" value="Transcribed_RNA"/>
</dbReference>
<name>A0A0A9U4H2_ARUDO</name>
<accession>A0A0A9U4H2</accession>
<protein>
    <submittedName>
        <fullName evidence="1">Uncharacterized protein</fullName>
    </submittedName>
</protein>
<proteinExistence type="predicted"/>
<reference evidence="1" key="2">
    <citation type="journal article" date="2015" name="Data Brief">
        <title>Shoot transcriptome of the giant reed, Arundo donax.</title>
        <authorList>
            <person name="Barrero R.A."/>
            <person name="Guerrero F.D."/>
            <person name="Moolhuijzen P."/>
            <person name="Goolsby J.A."/>
            <person name="Tidwell J."/>
            <person name="Bellgard S.E."/>
            <person name="Bellgard M.I."/>
        </authorList>
    </citation>
    <scope>NUCLEOTIDE SEQUENCE</scope>
    <source>
        <tissue evidence="1">Shoot tissue taken approximately 20 cm above the soil surface</tissue>
    </source>
</reference>
<dbReference type="AlphaFoldDB" id="A0A0A9U4H2"/>
<organism evidence="1">
    <name type="scientific">Arundo donax</name>
    <name type="common">Giant reed</name>
    <name type="synonym">Donax arundinaceus</name>
    <dbReference type="NCBI Taxonomy" id="35708"/>
    <lineage>
        <taxon>Eukaryota</taxon>
        <taxon>Viridiplantae</taxon>
        <taxon>Streptophyta</taxon>
        <taxon>Embryophyta</taxon>
        <taxon>Tracheophyta</taxon>
        <taxon>Spermatophyta</taxon>
        <taxon>Magnoliopsida</taxon>
        <taxon>Liliopsida</taxon>
        <taxon>Poales</taxon>
        <taxon>Poaceae</taxon>
        <taxon>PACMAD clade</taxon>
        <taxon>Arundinoideae</taxon>
        <taxon>Arundineae</taxon>
        <taxon>Arundo</taxon>
    </lineage>
</organism>